<feature type="domain" description="Type II secretion system protein GspI C-terminal" evidence="10">
    <location>
        <begin position="48"/>
        <end position="126"/>
    </location>
</feature>
<keyword evidence="5 9" id="KW-0997">Cell inner membrane</keyword>
<dbReference type="Pfam" id="PF07963">
    <property type="entry name" value="N_methyl"/>
    <property type="match status" value="1"/>
</dbReference>
<dbReference type="PANTHER" id="PTHR38779:SF2">
    <property type="entry name" value="TYPE II SECRETION SYSTEM PROTEIN I-RELATED"/>
    <property type="match status" value="1"/>
</dbReference>
<dbReference type="NCBIfam" id="TIGR02532">
    <property type="entry name" value="IV_pilin_GFxxxE"/>
    <property type="match status" value="1"/>
</dbReference>
<dbReference type="GO" id="GO:0015628">
    <property type="term" value="P:protein secretion by the type II secretion system"/>
    <property type="evidence" value="ECO:0007669"/>
    <property type="project" value="UniProtKB-UniRule"/>
</dbReference>
<dbReference type="AlphaFoldDB" id="A0A1H8HG30"/>
<keyword evidence="6 9" id="KW-0812">Transmembrane</keyword>
<reference evidence="11 12" key="1">
    <citation type="submission" date="2016-10" db="EMBL/GenBank/DDBJ databases">
        <authorList>
            <person name="de Groot N.N."/>
        </authorList>
    </citation>
    <scope>NUCLEOTIDE SEQUENCE [LARGE SCALE GENOMIC DNA]</scope>
    <source>
        <strain evidence="11 12">Nl18</strain>
    </source>
</reference>
<gene>
    <name evidence="11" type="ORF">SAMN05216404_105127</name>
</gene>
<comment type="PTM">
    <text evidence="9">Cleaved by prepilin peptidase.</text>
</comment>
<evidence type="ECO:0000256" key="1">
    <source>
        <dbReference type="ARBA" id="ARBA00004377"/>
    </source>
</evidence>
<keyword evidence="4 9" id="KW-0488">Methylation</keyword>
<dbReference type="GO" id="GO:0015627">
    <property type="term" value="C:type II protein secretion system complex"/>
    <property type="evidence" value="ECO:0007669"/>
    <property type="project" value="UniProtKB-UniRule"/>
</dbReference>
<evidence type="ECO:0000256" key="8">
    <source>
        <dbReference type="ARBA" id="ARBA00023136"/>
    </source>
</evidence>
<dbReference type="InterPro" id="IPR012902">
    <property type="entry name" value="N_methyl_site"/>
</dbReference>
<organism evidence="11 12">
    <name type="scientific">Nitrosospira multiformis</name>
    <dbReference type="NCBI Taxonomy" id="1231"/>
    <lineage>
        <taxon>Bacteria</taxon>
        <taxon>Pseudomonadati</taxon>
        <taxon>Pseudomonadota</taxon>
        <taxon>Betaproteobacteria</taxon>
        <taxon>Nitrosomonadales</taxon>
        <taxon>Nitrosomonadaceae</taxon>
        <taxon>Nitrosospira</taxon>
    </lineage>
</organism>
<dbReference type="EMBL" id="FOCT01000005">
    <property type="protein sequence ID" value="SEN55192.1"/>
    <property type="molecule type" value="Genomic_DNA"/>
</dbReference>
<keyword evidence="3" id="KW-1003">Cell membrane</keyword>
<evidence type="ECO:0000256" key="5">
    <source>
        <dbReference type="ARBA" id="ARBA00022519"/>
    </source>
</evidence>
<evidence type="ECO:0000256" key="2">
    <source>
        <dbReference type="ARBA" id="ARBA00008358"/>
    </source>
</evidence>
<dbReference type="GO" id="GO:0005886">
    <property type="term" value="C:plasma membrane"/>
    <property type="evidence" value="ECO:0007669"/>
    <property type="project" value="UniProtKB-SubCell"/>
</dbReference>
<protein>
    <recommendedName>
        <fullName evidence="9">Type II secretion system protein I</fullName>
        <shortName evidence="9">T2SS minor pseudopilin I</shortName>
    </recommendedName>
</protein>
<dbReference type="NCBIfam" id="TIGR01707">
    <property type="entry name" value="gspI"/>
    <property type="match status" value="1"/>
</dbReference>
<accession>A0A1H8HG30</accession>
<dbReference type="InterPro" id="IPR010052">
    <property type="entry name" value="T2SS_protein-GspI"/>
</dbReference>
<feature type="transmembrane region" description="Helical" evidence="9">
    <location>
        <begin position="20"/>
        <end position="39"/>
    </location>
</feature>
<comment type="similarity">
    <text evidence="2 9">Belongs to the GSP I family.</text>
</comment>
<keyword evidence="7 9" id="KW-1133">Transmembrane helix</keyword>
<dbReference type="PANTHER" id="PTHR38779">
    <property type="entry name" value="TYPE II SECRETION SYSTEM PROTEIN I-RELATED"/>
    <property type="match status" value="1"/>
</dbReference>
<evidence type="ECO:0000259" key="10">
    <source>
        <dbReference type="Pfam" id="PF02501"/>
    </source>
</evidence>
<dbReference type="Gene3D" id="3.30.1300.30">
    <property type="entry name" value="GSPII I/J protein-like"/>
    <property type="match status" value="1"/>
</dbReference>
<dbReference type="SUPFAM" id="SSF54523">
    <property type="entry name" value="Pili subunits"/>
    <property type="match status" value="1"/>
</dbReference>
<dbReference type="PROSITE" id="PS00409">
    <property type="entry name" value="PROKAR_NTER_METHYL"/>
    <property type="match status" value="1"/>
</dbReference>
<evidence type="ECO:0000313" key="11">
    <source>
        <dbReference type="EMBL" id="SEN55192.1"/>
    </source>
</evidence>
<dbReference type="Pfam" id="PF02501">
    <property type="entry name" value="T2SSI"/>
    <property type="match status" value="1"/>
</dbReference>
<comment type="subunit">
    <text evidence="9">Type II secretion is composed of four main components: the outer membrane complex, the inner membrane complex, the cytoplasmic secretion ATPase and the periplasm-spanning pseudopilus.</text>
</comment>
<dbReference type="InterPro" id="IPR045584">
    <property type="entry name" value="Pilin-like"/>
</dbReference>
<sequence>MMKSYHGSCGRDRGFTLVEVLVALAIIAVALMAALRVAGQGTLNVGELRSRLLAGWVAENLLTEQRIRGAWPSPGTYRGTAKQGNMDFTWRADITETANPSFRRANISVFAPVGESHLLAHLTGYLAQPAVPGNP</sequence>
<name>A0A1H8HG30_9PROT</name>
<evidence type="ECO:0000256" key="9">
    <source>
        <dbReference type="RuleBase" id="RU368030"/>
    </source>
</evidence>
<comment type="function">
    <text evidence="9">Component of the type II secretion system required for the energy-dependent secretion of extracellular factors such as proteases and toxins from the periplasm.</text>
</comment>
<proteinExistence type="inferred from homology"/>
<dbReference type="Proteomes" id="UP000183898">
    <property type="component" value="Unassembled WGS sequence"/>
</dbReference>
<dbReference type="RefSeq" id="WP_081353823.1">
    <property type="nucleotide sequence ID" value="NZ_FOCT01000005.1"/>
</dbReference>
<comment type="subcellular location">
    <subcellularLocation>
        <location evidence="1 9">Cell inner membrane</location>
        <topology evidence="1 9">Single-pass membrane protein</topology>
    </subcellularLocation>
</comment>
<evidence type="ECO:0000256" key="6">
    <source>
        <dbReference type="ARBA" id="ARBA00022692"/>
    </source>
</evidence>
<evidence type="ECO:0000313" key="12">
    <source>
        <dbReference type="Proteomes" id="UP000183898"/>
    </source>
</evidence>
<evidence type="ECO:0000256" key="7">
    <source>
        <dbReference type="ARBA" id="ARBA00022989"/>
    </source>
</evidence>
<evidence type="ECO:0000256" key="4">
    <source>
        <dbReference type="ARBA" id="ARBA00022481"/>
    </source>
</evidence>
<evidence type="ECO:0000256" key="3">
    <source>
        <dbReference type="ARBA" id="ARBA00022475"/>
    </source>
</evidence>
<keyword evidence="8 9" id="KW-0472">Membrane</keyword>
<dbReference type="InterPro" id="IPR003413">
    <property type="entry name" value="T2SS_GspI_C"/>
</dbReference>